<accession>A0AAE1BPM1</accession>
<gene>
    <name evidence="1" type="ORF">Pcinc_040781</name>
</gene>
<proteinExistence type="predicted"/>
<name>A0AAE1BPM1_PETCI</name>
<dbReference type="EMBL" id="JAWQEG010007322">
    <property type="protein sequence ID" value="KAK3852640.1"/>
    <property type="molecule type" value="Genomic_DNA"/>
</dbReference>
<protein>
    <submittedName>
        <fullName evidence="1">Uncharacterized protein</fullName>
    </submittedName>
</protein>
<organism evidence="1 2">
    <name type="scientific">Petrolisthes cinctipes</name>
    <name type="common">Flat porcelain crab</name>
    <dbReference type="NCBI Taxonomy" id="88211"/>
    <lineage>
        <taxon>Eukaryota</taxon>
        <taxon>Metazoa</taxon>
        <taxon>Ecdysozoa</taxon>
        <taxon>Arthropoda</taxon>
        <taxon>Crustacea</taxon>
        <taxon>Multicrustacea</taxon>
        <taxon>Malacostraca</taxon>
        <taxon>Eumalacostraca</taxon>
        <taxon>Eucarida</taxon>
        <taxon>Decapoda</taxon>
        <taxon>Pleocyemata</taxon>
        <taxon>Anomura</taxon>
        <taxon>Galatheoidea</taxon>
        <taxon>Porcellanidae</taxon>
        <taxon>Petrolisthes</taxon>
    </lineage>
</organism>
<keyword evidence="2" id="KW-1185">Reference proteome</keyword>
<evidence type="ECO:0000313" key="1">
    <source>
        <dbReference type="EMBL" id="KAK3852640.1"/>
    </source>
</evidence>
<comment type="caution">
    <text evidence="1">The sequence shown here is derived from an EMBL/GenBank/DDBJ whole genome shotgun (WGS) entry which is preliminary data.</text>
</comment>
<reference evidence="1" key="1">
    <citation type="submission" date="2023-10" db="EMBL/GenBank/DDBJ databases">
        <title>Genome assemblies of two species of porcelain crab, Petrolisthes cinctipes and Petrolisthes manimaculis (Anomura: Porcellanidae).</title>
        <authorList>
            <person name="Angst P."/>
        </authorList>
    </citation>
    <scope>NUCLEOTIDE SEQUENCE</scope>
    <source>
        <strain evidence="1">PB745_01</strain>
        <tissue evidence="1">Gill</tissue>
    </source>
</reference>
<evidence type="ECO:0000313" key="2">
    <source>
        <dbReference type="Proteomes" id="UP001286313"/>
    </source>
</evidence>
<dbReference type="AlphaFoldDB" id="A0AAE1BPM1"/>
<dbReference type="Proteomes" id="UP001286313">
    <property type="component" value="Unassembled WGS sequence"/>
</dbReference>
<sequence length="107" mass="11412">MEGHQLIRVDSQLTSHKRNVLVLAEGRWCLGVGRVFIKGGWVVVVVVLAEGGWCLGVGRVFIKGGWVVVVLVLAEGGWCLGVGRVFVKGGWVCGVSVGRGRVLAECL</sequence>